<evidence type="ECO:0000256" key="8">
    <source>
        <dbReference type="ARBA" id="ARBA00022603"/>
    </source>
</evidence>
<evidence type="ECO:0000256" key="19">
    <source>
        <dbReference type="PROSITE-ProRule" id="PRU00333"/>
    </source>
</evidence>
<dbReference type="AlphaFoldDB" id="A0A4S2H8A0"/>
<name>A0A4S2H8A0_9PROT</name>
<keyword evidence="11 19" id="KW-0808">Transferase</keyword>
<dbReference type="OrthoDB" id="9803687at2"/>
<gene>
    <name evidence="21" type="ORF">E5162_13555</name>
</gene>
<comment type="caution">
    <text evidence="21">The sequence shown here is derived from an EMBL/GenBank/DDBJ whole genome shotgun (WGS) entry which is preliminary data.</text>
</comment>
<comment type="similarity">
    <text evidence="5">Belongs to the vitamin-B12 dependent methionine synthase family.</text>
</comment>
<evidence type="ECO:0000256" key="13">
    <source>
        <dbReference type="ARBA" id="ARBA00022723"/>
    </source>
</evidence>
<dbReference type="InterPro" id="IPR050554">
    <property type="entry name" value="Met_Synthase/Corrinoid"/>
</dbReference>
<dbReference type="GO" id="GO:0005829">
    <property type="term" value="C:cytosol"/>
    <property type="evidence" value="ECO:0007669"/>
    <property type="project" value="TreeGrafter"/>
</dbReference>
<dbReference type="PROSITE" id="PS50970">
    <property type="entry name" value="HCY"/>
    <property type="match status" value="1"/>
</dbReference>
<keyword evidence="22" id="KW-1185">Reference proteome</keyword>
<evidence type="ECO:0000256" key="12">
    <source>
        <dbReference type="ARBA" id="ARBA00022691"/>
    </source>
</evidence>
<dbReference type="GO" id="GO:0050667">
    <property type="term" value="P:homocysteine metabolic process"/>
    <property type="evidence" value="ECO:0007669"/>
    <property type="project" value="TreeGrafter"/>
</dbReference>
<feature type="binding site" evidence="19">
    <location>
        <position position="313"/>
    </location>
    <ligand>
        <name>Zn(2+)</name>
        <dbReference type="ChEBI" id="CHEBI:29105"/>
    </ligand>
</feature>
<dbReference type="FunFam" id="3.20.20.330:FF:000001">
    <property type="entry name" value="Methionine synthase"/>
    <property type="match status" value="1"/>
</dbReference>
<dbReference type="EC" id="2.1.1.13" evidence="6"/>
<dbReference type="InterPro" id="IPR003726">
    <property type="entry name" value="HCY_dom"/>
</dbReference>
<evidence type="ECO:0000256" key="15">
    <source>
        <dbReference type="ARBA" id="ARBA00023167"/>
    </source>
</evidence>
<dbReference type="Gene3D" id="3.20.20.330">
    <property type="entry name" value="Homocysteine-binding-like domain"/>
    <property type="match status" value="1"/>
</dbReference>
<keyword evidence="8 19" id="KW-0489">Methyltransferase</keyword>
<dbReference type="PANTHER" id="PTHR45833">
    <property type="entry name" value="METHIONINE SYNTHASE"/>
    <property type="match status" value="1"/>
</dbReference>
<evidence type="ECO:0000256" key="16">
    <source>
        <dbReference type="ARBA" id="ARBA00023285"/>
    </source>
</evidence>
<evidence type="ECO:0000256" key="10">
    <source>
        <dbReference type="ARBA" id="ARBA00022628"/>
    </source>
</evidence>
<keyword evidence="9" id="KW-0028">Amino-acid biosynthesis</keyword>
<evidence type="ECO:0000256" key="4">
    <source>
        <dbReference type="ARBA" id="ARBA00005178"/>
    </source>
</evidence>
<evidence type="ECO:0000256" key="2">
    <source>
        <dbReference type="ARBA" id="ARBA00001947"/>
    </source>
</evidence>
<dbReference type="InterPro" id="IPR036589">
    <property type="entry name" value="HCY_dom_sf"/>
</dbReference>
<evidence type="ECO:0000256" key="11">
    <source>
        <dbReference type="ARBA" id="ARBA00022679"/>
    </source>
</evidence>
<feature type="binding site" evidence="19">
    <location>
        <position position="312"/>
    </location>
    <ligand>
        <name>Zn(2+)</name>
        <dbReference type="ChEBI" id="CHEBI:29105"/>
    </ligand>
</feature>
<evidence type="ECO:0000313" key="22">
    <source>
        <dbReference type="Proteomes" id="UP000305451"/>
    </source>
</evidence>
<reference evidence="21 22" key="1">
    <citation type="journal article" date="2013" name="Int. J. Syst. Evol. Microbiol.">
        <title>Marinicauda pacifica gen. nov., sp. nov., a prosthecate alphaproteobacterium of the family Hyphomonadaceae isolated from deep seawater.</title>
        <authorList>
            <person name="Zhang X.Y."/>
            <person name="Li G.W."/>
            <person name="Wang C.S."/>
            <person name="Zhang Y.J."/>
            <person name="Xu X.W."/>
            <person name="Li H."/>
            <person name="Liu A."/>
            <person name="Liu C."/>
            <person name="Xie B.B."/>
            <person name="Qin Q.L."/>
            <person name="Xu Z."/>
            <person name="Chen X.L."/>
            <person name="Zhou B.C."/>
            <person name="Zhang Y.Z."/>
        </authorList>
    </citation>
    <scope>NUCLEOTIDE SEQUENCE [LARGE SCALE GENOMIC DNA]</scope>
    <source>
        <strain evidence="21 22">P-1 km-3</strain>
    </source>
</reference>
<dbReference type="GO" id="GO:0031419">
    <property type="term" value="F:cobalamin binding"/>
    <property type="evidence" value="ECO:0007669"/>
    <property type="project" value="UniProtKB-KW"/>
</dbReference>
<dbReference type="SUPFAM" id="SSF82282">
    <property type="entry name" value="Homocysteine S-methyltransferase"/>
    <property type="match status" value="1"/>
</dbReference>
<evidence type="ECO:0000256" key="3">
    <source>
        <dbReference type="ARBA" id="ARBA00001956"/>
    </source>
</evidence>
<dbReference type="Proteomes" id="UP000305451">
    <property type="component" value="Unassembled WGS sequence"/>
</dbReference>
<evidence type="ECO:0000313" key="21">
    <source>
        <dbReference type="EMBL" id="TGY91893.1"/>
    </source>
</evidence>
<comment type="pathway">
    <text evidence="4">Amino-acid biosynthesis; L-methionine biosynthesis via de novo pathway; L-methionine from L-homocysteine (MetH route): step 1/1.</text>
</comment>
<proteinExistence type="inferred from homology"/>
<dbReference type="EMBL" id="SRXV01000004">
    <property type="protein sequence ID" value="TGY91893.1"/>
    <property type="molecule type" value="Genomic_DNA"/>
</dbReference>
<organism evidence="21 22">
    <name type="scientific">Marinicauda pacifica</name>
    <dbReference type="NCBI Taxonomy" id="1133559"/>
    <lineage>
        <taxon>Bacteria</taxon>
        <taxon>Pseudomonadati</taxon>
        <taxon>Pseudomonadota</taxon>
        <taxon>Alphaproteobacteria</taxon>
        <taxon>Maricaulales</taxon>
        <taxon>Maricaulaceae</taxon>
        <taxon>Marinicauda</taxon>
    </lineage>
</organism>
<comment type="cofactor">
    <cofactor evidence="2 19">
        <name>Zn(2+)</name>
        <dbReference type="ChEBI" id="CHEBI:29105"/>
    </cofactor>
</comment>
<evidence type="ECO:0000256" key="9">
    <source>
        <dbReference type="ARBA" id="ARBA00022605"/>
    </source>
</evidence>
<evidence type="ECO:0000256" key="5">
    <source>
        <dbReference type="ARBA" id="ARBA00010398"/>
    </source>
</evidence>
<comment type="catalytic activity">
    <reaction evidence="1">
        <text>(6S)-5-methyl-5,6,7,8-tetrahydrofolate + L-homocysteine = (6S)-5,6,7,8-tetrahydrofolate + L-methionine</text>
        <dbReference type="Rhea" id="RHEA:11172"/>
        <dbReference type="ChEBI" id="CHEBI:18608"/>
        <dbReference type="ChEBI" id="CHEBI:57453"/>
        <dbReference type="ChEBI" id="CHEBI:57844"/>
        <dbReference type="ChEBI" id="CHEBI:58199"/>
        <dbReference type="EC" id="2.1.1.13"/>
    </reaction>
</comment>
<dbReference type="Pfam" id="PF02574">
    <property type="entry name" value="S-methyl_trans"/>
    <property type="match status" value="1"/>
</dbReference>
<dbReference type="PANTHER" id="PTHR45833:SF1">
    <property type="entry name" value="METHIONINE SYNTHASE"/>
    <property type="match status" value="1"/>
</dbReference>
<evidence type="ECO:0000256" key="14">
    <source>
        <dbReference type="ARBA" id="ARBA00022833"/>
    </source>
</evidence>
<keyword evidence="12" id="KW-0949">S-adenosyl-L-methionine</keyword>
<keyword evidence="13 19" id="KW-0479">Metal-binding</keyword>
<dbReference type="GO" id="GO:0032259">
    <property type="term" value="P:methylation"/>
    <property type="evidence" value="ECO:0007669"/>
    <property type="project" value="UniProtKB-KW"/>
</dbReference>
<evidence type="ECO:0000256" key="6">
    <source>
        <dbReference type="ARBA" id="ARBA00012032"/>
    </source>
</evidence>
<dbReference type="GO" id="GO:0046653">
    <property type="term" value="P:tetrahydrofolate metabolic process"/>
    <property type="evidence" value="ECO:0007669"/>
    <property type="project" value="TreeGrafter"/>
</dbReference>
<accession>A0A4S2H8A0</accession>
<evidence type="ECO:0000256" key="1">
    <source>
        <dbReference type="ARBA" id="ARBA00001700"/>
    </source>
</evidence>
<evidence type="ECO:0000256" key="17">
    <source>
        <dbReference type="ARBA" id="ARBA00025552"/>
    </source>
</evidence>
<protein>
    <recommendedName>
        <fullName evidence="7">Methionine synthase</fullName>
        <ecNumber evidence="6">2.1.1.13</ecNumber>
    </recommendedName>
    <alternativeName>
        <fullName evidence="18">5-methyltetrahydrofolate--homocysteine methyltransferase</fullName>
    </alternativeName>
</protein>
<evidence type="ECO:0000256" key="18">
    <source>
        <dbReference type="ARBA" id="ARBA00031040"/>
    </source>
</evidence>
<keyword evidence="14 19" id="KW-0862">Zinc</keyword>
<dbReference type="GO" id="GO:0008705">
    <property type="term" value="F:methionine synthase activity"/>
    <property type="evidence" value="ECO:0007669"/>
    <property type="project" value="UniProtKB-EC"/>
</dbReference>
<keyword evidence="16" id="KW-0170">Cobalt</keyword>
<feature type="domain" description="Hcy-binding" evidence="20">
    <location>
        <begin position="7"/>
        <end position="327"/>
    </location>
</feature>
<comment type="function">
    <text evidence="17">Catalyzes the transfer of a methyl group from methyl-cobalamin to homocysteine, yielding enzyme-bound cob(I)alamin and methionine. Subsequently, remethylates the cofactor using methyltetrahydrofolate.</text>
</comment>
<dbReference type="GO" id="GO:0046872">
    <property type="term" value="F:metal ion binding"/>
    <property type="evidence" value="ECO:0007669"/>
    <property type="project" value="UniProtKB-KW"/>
</dbReference>
<sequence>MTRQDRLKAAEELASERILILDGAMGTEIQRLGLEEEDYRGERFADWDSPLKGNNDVLNLASPDAVVKVHRAYFEAGADMVETNTFSATTIAQADYSMQDLANEIASEGARLARLAADQVAEETGSPRFVAGAIGPTNKTLSISPDVEDPGYRDVSFDDVHAAYSRQIEAMAEHVDFFLIETIFDTLNAKAAIKALLDLRSAGTIDADIPVLISGTITDASGRTLSGQTTEAFWNSVRHAKPWAVGLNCALGGKELRTYVREMSRIAETRVLAYPNAGLPNAMGEYDETPDETAAFIADWAENGLVNIVGGCCGTTPEHIAAIAKAARGHPAREIPKRPRAMRLSGLEPFELAS</sequence>
<feature type="binding site" evidence="19">
    <location>
        <position position="249"/>
    </location>
    <ligand>
        <name>Zn(2+)</name>
        <dbReference type="ChEBI" id="CHEBI:29105"/>
    </ligand>
</feature>
<evidence type="ECO:0000259" key="20">
    <source>
        <dbReference type="PROSITE" id="PS50970"/>
    </source>
</evidence>
<keyword evidence="10" id="KW-0846">Cobalamin</keyword>
<evidence type="ECO:0000256" key="7">
    <source>
        <dbReference type="ARBA" id="ARBA00013998"/>
    </source>
</evidence>
<dbReference type="RefSeq" id="WP_135945815.1">
    <property type="nucleotide sequence ID" value="NZ_BMEI01000004.1"/>
</dbReference>
<keyword evidence="15" id="KW-0486">Methionine biosynthesis</keyword>
<comment type="cofactor">
    <cofactor evidence="3">
        <name>methylcob(III)alamin</name>
        <dbReference type="ChEBI" id="CHEBI:28115"/>
    </cofactor>
</comment>